<dbReference type="PANTHER" id="PTHR32309:SF13">
    <property type="entry name" value="FERRIC ENTEROBACTIN TRANSPORT PROTEIN FEPE"/>
    <property type="match status" value="1"/>
</dbReference>
<evidence type="ECO:0000313" key="4">
    <source>
        <dbReference type="Proteomes" id="UP001222030"/>
    </source>
</evidence>
<accession>A0ABT5IME1</accession>
<gene>
    <name evidence="3" type="ORF">PQU96_06125</name>
</gene>
<dbReference type="PANTHER" id="PTHR32309">
    <property type="entry name" value="TYROSINE-PROTEIN KINASE"/>
    <property type="match status" value="1"/>
</dbReference>
<evidence type="ECO:0000313" key="3">
    <source>
        <dbReference type="EMBL" id="MDC7713715.1"/>
    </source>
</evidence>
<dbReference type="InterPro" id="IPR050445">
    <property type="entry name" value="Bact_polysacc_biosynth/exp"/>
</dbReference>
<organism evidence="3 4">
    <name type="scientific">Vogesella margarita</name>
    <dbReference type="NCBI Taxonomy" id="2984199"/>
    <lineage>
        <taxon>Bacteria</taxon>
        <taxon>Pseudomonadati</taxon>
        <taxon>Pseudomonadota</taxon>
        <taxon>Betaproteobacteria</taxon>
        <taxon>Neisseriales</taxon>
        <taxon>Chromobacteriaceae</taxon>
        <taxon>Vogesella</taxon>
    </lineage>
</organism>
<evidence type="ECO:0008006" key="5">
    <source>
        <dbReference type="Google" id="ProtNLM"/>
    </source>
</evidence>
<proteinExistence type="predicted"/>
<dbReference type="EMBL" id="JAQQLE010000003">
    <property type="protein sequence ID" value="MDC7713715.1"/>
    <property type="molecule type" value="Genomic_DNA"/>
</dbReference>
<dbReference type="InterPro" id="IPR038352">
    <property type="entry name" value="Imelysin_sf"/>
</dbReference>
<feature type="coiled-coil region" evidence="1">
    <location>
        <begin position="192"/>
        <end position="249"/>
    </location>
</feature>
<keyword evidence="2" id="KW-0812">Transmembrane</keyword>
<protein>
    <recommendedName>
        <fullName evidence="5">Capsular polysaccharide transport system permease protein</fullName>
    </recommendedName>
</protein>
<sequence length="375" mass="42134">MKLIKSLPDLLFRRTPGKANLLLWLIVLPMLCTAVYLVAVAKDRYVSQATVVVKRSSDIEGSGLNLGMLLGAANPVAREDAMYLKEYILSLDMLKRLDAQLKLRHEFGSAGFDLLHHLPADATQEAFLEYYRNRVEVGYDDKSSLLTIRTIGFTPVFALRFNKAVLAESERFINELSHGIAREQMRYAQSELDQSYARLNSARERLLAYQNKNGVLDPQAKAEAASKLIAEMEARLAQMEAEQRNLQTYLNTDAPQVQGISNGINALREQISAEKAKLTAPEGDKLNRKAAQFQELKAQAEFNADLYRLSLTAVEKIRIEAARKLKNLVVVVSPQLAEEAEYPRKFHILGTLLLCLFLLYGVTKLVIAIVEDHKD</sequence>
<name>A0ABT5IME1_9NEIS</name>
<feature type="transmembrane region" description="Helical" evidence="2">
    <location>
        <begin position="346"/>
        <end position="370"/>
    </location>
</feature>
<evidence type="ECO:0000256" key="1">
    <source>
        <dbReference type="SAM" id="Coils"/>
    </source>
</evidence>
<evidence type="ECO:0000256" key="2">
    <source>
        <dbReference type="SAM" id="Phobius"/>
    </source>
</evidence>
<keyword evidence="2" id="KW-1133">Transmembrane helix</keyword>
<dbReference type="Gene3D" id="1.20.1420.20">
    <property type="entry name" value="M75 peptidase, HXXE motif"/>
    <property type="match status" value="1"/>
</dbReference>
<dbReference type="Proteomes" id="UP001222030">
    <property type="component" value="Unassembled WGS sequence"/>
</dbReference>
<keyword evidence="2" id="KW-0472">Membrane</keyword>
<reference evidence="3 4" key="1">
    <citation type="submission" date="2023-01" db="EMBL/GenBank/DDBJ databases">
        <title>Novel species of the genus Vogesella isolated from rivers.</title>
        <authorList>
            <person name="Lu H."/>
        </authorList>
    </citation>
    <scope>NUCLEOTIDE SEQUENCE [LARGE SCALE GENOMIC DNA]</scope>
    <source>
        <strain evidence="3 4">LYT5W</strain>
    </source>
</reference>
<feature type="transmembrane region" description="Helical" evidence="2">
    <location>
        <begin position="21"/>
        <end position="41"/>
    </location>
</feature>
<comment type="caution">
    <text evidence="3">The sequence shown here is derived from an EMBL/GenBank/DDBJ whole genome shotgun (WGS) entry which is preliminary data.</text>
</comment>
<keyword evidence="1" id="KW-0175">Coiled coil</keyword>
<dbReference type="RefSeq" id="WP_272771359.1">
    <property type="nucleotide sequence ID" value="NZ_JAQQLE010000003.1"/>
</dbReference>
<keyword evidence="4" id="KW-1185">Reference proteome</keyword>